<feature type="region of interest" description="Disordered" evidence="1">
    <location>
        <begin position="397"/>
        <end position="416"/>
    </location>
</feature>
<dbReference type="EMBL" id="JARBHB010000015">
    <property type="protein sequence ID" value="KAJ8867216.1"/>
    <property type="molecule type" value="Genomic_DNA"/>
</dbReference>
<sequence length="467" mass="51884">MGIKYESWVCAPSCLLLNPALLINNTYIFILTKSPHESERVKKEIWAALNSEVLRADKGEVRRVWSSAGMKGQGKREIPEKTHRPAASSSTIPTCEYPEVTRPATEHGSPWYMMFTASRCRMAKGDPGTFSTRPHSLYAQGADLACSLDVGKSSFEILSGGSLLCGTFGGLARRRSPYRGGRVSKKTHRDRKDRCHTSPAIDDCRHTSRIRIYGLELRDISLFEQYGDFSVTILPAIRLSSPLLFPTLSAFSSVPANLPFRPLLACLPHWPRKSLIPTRCIPPPTTLSGAFALKTHSLYKRPATTEATRRQETRKKLATSIVDNGRRSTISLADINPLFTPPPPPAINPREVTTLVWDEVERSSGEEGNHVPSVRLLAVTRSARSWHFSHPPWPELTRGQWSTKNSRVRPRGGGMAISGKRRPGVCHVKYFTPAPSPCEDNDGGCTICSYTTPSLYTRTTPKEAEKY</sequence>
<gene>
    <name evidence="2" type="ORF">PR048_031011</name>
</gene>
<organism evidence="2 3">
    <name type="scientific">Dryococelus australis</name>
    <dbReference type="NCBI Taxonomy" id="614101"/>
    <lineage>
        <taxon>Eukaryota</taxon>
        <taxon>Metazoa</taxon>
        <taxon>Ecdysozoa</taxon>
        <taxon>Arthropoda</taxon>
        <taxon>Hexapoda</taxon>
        <taxon>Insecta</taxon>
        <taxon>Pterygota</taxon>
        <taxon>Neoptera</taxon>
        <taxon>Polyneoptera</taxon>
        <taxon>Phasmatodea</taxon>
        <taxon>Verophasmatodea</taxon>
        <taxon>Anareolatae</taxon>
        <taxon>Phasmatidae</taxon>
        <taxon>Eurycanthinae</taxon>
        <taxon>Dryococelus</taxon>
    </lineage>
</organism>
<evidence type="ECO:0000256" key="1">
    <source>
        <dbReference type="SAM" id="MobiDB-lite"/>
    </source>
</evidence>
<keyword evidence="3" id="KW-1185">Reference proteome</keyword>
<proteinExistence type="predicted"/>
<evidence type="ECO:0000313" key="2">
    <source>
        <dbReference type="EMBL" id="KAJ8867216.1"/>
    </source>
</evidence>
<accession>A0ABQ9G418</accession>
<reference evidence="2 3" key="1">
    <citation type="submission" date="2023-02" db="EMBL/GenBank/DDBJ databases">
        <title>LHISI_Scaffold_Assembly.</title>
        <authorList>
            <person name="Stuart O.P."/>
            <person name="Cleave R."/>
            <person name="Magrath M.J.L."/>
            <person name="Mikheyev A.S."/>
        </authorList>
    </citation>
    <scope>NUCLEOTIDE SEQUENCE [LARGE SCALE GENOMIC DNA]</scope>
    <source>
        <strain evidence="2">Daus_M_001</strain>
        <tissue evidence="2">Leg muscle</tissue>
    </source>
</reference>
<dbReference type="Proteomes" id="UP001159363">
    <property type="component" value="Chromosome 14"/>
</dbReference>
<feature type="compositionally biased region" description="Basic and acidic residues" evidence="1">
    <location>
        <begin position="74"/>
        <end position="83"/>
    </location>
</feature>
<protein>
    <submittedName>
        <fullName evidence="2">Uncharacterized protein</fullName>
    </submittedName>
</protein>
<name>A0ABQ9G418_9NEOP</name>
<feature type="region of interest" description="Disordered" evidence="1">
    <location>
        <begin position="70"/>
        <end position="94"/>
    </location>
</feature>
<comment type="caution">
    <text evidence="2">The sequence shown here is derived from an EMBL/GenBank/DDBJ whole genome shotgun (WGS) entry which is preliminary data.</text>
</comment>
<evidence type="ECO:0000313" key="3">
    <source>
        <dbReference type="Proteomes" id="UP001159363"/>
    </source>
</evidence>